<dbReference type="Pfam" id="PF12804">
    <property type="entry name" value="NTP_transf_3"/>
    <property type="match status" value="2"/>
</dbReference>
<dbReference type="AlphaFoldDB" id="A0A1H3S9L9"/>
<dbReference type="InterPro" id="IPR029044">
    <property type="entry name" value="Nucleotide-diphossugar_trans"/>
</dbReference>
<dbReference type="PANTHER" id="PTHR43777">
    <property type="entry name" value="MOLYBDENUM COFACTOR CYTIDYLYLTRANSFERASE"/>
    <property type="match status" value="1"/>
</dbReference>
<organism evidence="3 4">
    <name type="scientific">Herbiconiux ginsengi</name>
    <dbReference type="NCBI Taxonomy" id="381665"/>
    <lineage>
        <taxon>Bacteria</taxon>
        <taxon>Bacillati</taxon>
        <taxon>Actinomycetota</taxon>
        <taxon>Actinomycetes</taxon>
        <taxon>Micrococcales</taxon>
        <taxon>Microbacteriaceae</taxon>
        <taxon>Herbiconiux</taxon>
    </lineage>
</organism>
<evidence type="ECO:0000256" key="1">
    <source>
        <dbReference type="SAM" id="MobiDB-lite"/>
    </source>
</evidence>
<dbReference type="SUPFAM" id="SSF53448">
    <property type="entry name" value="Nucleotide-diphospho-sugar transferases"/>
    <property type="match status" value="1"/>
</dbReference>
<evidence type="ECO:0000313" key="4">
    <source>
        <dbReference type="Proteomes" id="UP000198891"/>
    </source>
</evidence>
<dbReference type="PANTHER" id="PTHR43777:SF1">
    <property type="entry name" value="MOLYBDENUM COFACTOR CYTIDYLYLTRANSFERASE"/>
    <property type="match status" value="1"/>
</dbReference>
<feature type="region of interest" description="Disordered" evidence="1">
    <location>
        <begin position="57"/>
        <end position="116"/>
    </location>
</feature>
<dbReference type="InterPro" id="IPR025877">
    <property type="entry name" value="MobA-like_NTP_Trfase"/>
</dbReference>
<dbReference type="Gene3D" id="3.90.550.10">
    <property type="entry name" value="Spore Coat Polysaccharide Biosynthesis Protein SpsA, Chain A"/>
    <property type="match status" value="1"/>
</dbReference>
<feature type="domain" description="MobA-like NTP transferase" evidence="2">
    <location>
        <begin position="113"/>
        <end position="219"/>
    </location>
</feature>
<dbReference type="STRING" id="381665.SAMN05216554_3406"/>
<accession>A0A1H3S9L9</accession>
<keyword evidence="3" id="KW-0548">Nucleotidyltransferase</keyword>
<feature type="domain" description="MobA-like NTP transferase" evidence="2">
    <location>
        <begin position="2"/>
        <end position="60"/>
    </location>
</feature>
<reference evidence="3 4" key="1">
    <citation type="submission" date="2016-10" db="EMBL/GenBank/DDBJ databases">
        <authorList>
            <person name="de Groot N.N."/>
        </authorList>
    </citation>
    <scope>NUCLEOTIDE SEQUENCE [LARGE SCALE GENOMIC DNA]</scope>
    <source>
        <strain evidence="3 4">CGMCC 4.3491</strain>
    </source>
</reference>
<keyword evidence="3" id="KW-0808">Transferase</keyword>
<sequence>MLLAAGAGRRMGRPKALVVGDDGEPWLVRGVRVLREGGCADVVVVLGAEAARARALLAASTPSRSSGAGTGTDARSGNPADAPSSSDTPTAPTPPDQADPPTASDPPDSSPPPGDIRIVEVADWLEGIGASLRAGLADVRNAGEASTAARFAVVTLVDLPELRPEAIRRLATGATETSLRQAFYAGRPGHPVVIGAAHLDALRATLHGDVGARPYLRANGAEAVDCTDLGGGDDVDAPPLRAG</sequence>
<protein>
    <submittedName>
        <fullName evidence="3">Molybdenum cofactor cytidylyltransferase</fullName>
    </submittedName>
</protein>
<dbReference type="GO" id="GO:0016779">
    <property type="term" value="F:nucleotidyltransferase activity"/>
    <property type="evidence" value="ECO:0007669"/>
    <property type="project" value="UniProtKB-KW"/>
</dbReference>
<dbReference type="EMBL" id="FNPZ01000003">
    <property type="protein sequence ID" value="SDZ34308.1"/>
    <property type="molecule type" value="Genomic_DNA"/>
</dbReference>
<dbReference type="Proteomes" id="UP000198891">
    <property type="component" value="Unassembled WGS sequence"/>
</dbReference>
<keyword evidence="4" id="KW-1185">Reference proteome</keyword>
<name>A0A1H3S9L9_9MICO</name>
<feature type="compositionally biased region" description="Low complexity" evidence="1">
    <location>
        <begin position="79"/>
        <end position="90"/>
    </location>
</feature>
<gene>
    <name evidence="3" type="ORF">SAMN05216554_3406</name>
</gene>
<evidence type="ECO:0000313" key="3">
    <source>
        <dbReference type="EMBL" id="SDZ34308.1"/>
    </source>
</evidence>
<proteinExistence type="predicted"/>
<evidence type="ECO:0000259" key="2">
    <source>
        <dbReference type="Pfam" id="PF12804"/>
    </source>
</evidence>